<reference evidence="2 3" key="1">
    <citation type="submission" date="2018-02" db="EMBL/GenBank/DDBJ databases">
        <title>Genomic Encyclopedia of Archaeal and Bacterial Type Strains, Phase II (KMG-II): from individual species to whole genera.</title>
        <authorList>
            <person name="Goeker M."/>
        </authorList>
    </citation>
    <scope>NUCLEOTIDE SEQUENCE [LARGE SCALE GENOMIC DNA]</scope>
    <source>
        <strain evidence="2 3">DSM 29526</strain>
    </source>
</reference>
<dbReference type="Pfam" id="PF00884">
    <property type="entry name" value="Sulfatase"/>
    <property type="match status" value="1"/>
</dbReference>
<dbReference type="RefSeq" id="WP_104420237.1">
    <property type="nucleotide sequence ID" value="NZ_PTJC01000006.1"/>
</dbReference>
<dbReference type="Gene3D" id="3.30.1120.10">
    <property type="match status" value="1"/>
</dbReference>
<dbReference type="OrthoDB" id="9765065at2"/>
<dbReference type="InterPro" id="IPR052701">
    <property type="entry name" value="GAG_Ulvan_Degrading_Sulfatases"/>
</dbReference>
<name>A0A2S6I3W2_9BACT</name>
<organism evidence="2 3">
    <name type="scientific">Neolewinella xylanilytica</name>
    <dbReference type="NCBI Taxonomy" id="1514080"/>
    <lineage>
        <taxon>Bacteria</taxon>
        <taxon>Pseudomonadati</taxon>
        <taxon>Bacteroidota</taxon>
        <taxon>Saprospiria</taxon>
        <taxon>Saprospirales</taxon>
        <taxon>Lewinellaceae</taxon>
        <taxon>Neolewinella</taxon>
    </lineage>
</organism>
<dbReference type="InterPro" id="IPR017850">
    <property type="entry name" value="Alkaline_phosphatase_core_sf"/>
</dbReference>
<dbReference type="SUPFAM" id="SSF53649">
    <property type="entry name" value="Alkaline phosphatase-like"/>
    <property type="match status" value="1"/>
</dbReference>
<evidence type="ECO:0000313" key="2">
    <source>
        <dbReference type="EMBL" id="PPK85749.1"/>
    </source>
</evidence>
<dbReference type="Gene3D" id="3.40.720.10">
    <property type="entry name" value="Alkaline Phosphatase, subunit A"/>
    <property type="match status" value="1"/>
</dbReference>
<dbReference type="Proteomes" id="UP000237662">
    <property type="component" value="Unassembled WGS sequence"/>
</dbReference>
<dbReference type="CDD" id="cd16145">
    <property type="entry name" value="ARS_like"/>
    <property type="match status" value="1"/>
</dbReference>
<dbReference type="PANTHER" id="PTHR43751">
    <property type="entry name" value="SULFATASE"/>
    <property type="match status" value="1"/>
</dbReference>
<sequence>MSPLHPAPPVHSQQNIARLTQRTLIYHFLPLVAVLFACGGHTDTDSTASDRPSPPNIIYILADDLGYGDLSCYGQTLFDTPNIDRLAANGLRFTQHYSGSTVCAPSRSALMTGLHTGHTFIRGNKEVHPEGQWPLPDRIRVLPEMLRDQGYRTGAFGKWGLGYPGSEGDPVRQGFDTFYGYNCQRLAHHYYPYYLWDNQERDSLPANAGTAKGSYAPTLIQDRTLAFIEENRDRPFFLYYAQVIPHAELAAPDSLVTRFAEQFGPEKAWQGTDSGSDYRRGSYESAERPHATFAAMITLLDQHVGEIQKKLEELGLTENTLIIFTSDNGPHTEGGADPDFFDSNGPLRGYKRDLYEGGIRVPMIAAMPGTVPVGETDHVSAFWDVLPTLADLSGARVPEGLDGISFLPTLGGGAREQQRHEYLYWEFHERGGRQAIRQGDWKGVRYNAKTQPNTPLELYDLAGDPGETQNVAAQHPEVVLRLDSLLKASRYDSEVFPWVLADGS</sequence>
<dbReference type="InterPro" id="IPR000917">
    <property type="entry name" value="Sulfatase_N"/>
</dbReference>
<evidence type="ECO:0000313" key="3">
    <source>
        <dbReference type="Proteomes" id="UP000237662"/>
    </source>
</evidence>
<protein>
    <submittedName>
        <fullName evidence="2">Arylsulfatase A-like enzyme</fullName>
    </submittedName>
</protein>
<gene>
    <name evidence="2" type="ORF">CLV84_2653</name>
</gene>
<feature type="domain" description="Sulfatase N-terminal" evidence="1">
    <location>
        <begin position="55"/>
        <end position="394"/>
    </location>
</feature>
<keyword evidence="3" id="KW-1185">Reference proteome</keyword>
<dbReference type="PANTHER" id="PTHR43751:SF3">
    <property type="entry name" value="SULFATASE N-TERMINAL DOMAIN-CONTAINING PROTEIN"/>
    <property type="match status" value="1"/>
</dbReference>
<evidence type="ECO:0000259" key="1">
    <source>
        <dbReference type="Pfam" id="PF00884"/>
    </source>
</evidence>
<dbReference type="AlphaFoldDB" id="A0A2S6I3W2"/>
<accession>A0A2S6I3W2</accession>
<comment type="caution">
    <text evidence="2">The sequence shown here is derived from an EMBL/GenBank/DDBJ whole genome shotgun (WGS) entry which is preliminary data.</text>
</comment>
<dbReference type="EMBL" id="PTJC01000006">
    <property type="protein sequence ID" value="PPK85749.1"/>
    <property type="molecule type" value="Genomic_DNA"/>
</dbReference>
<proteinExistence type="predicted"/>